<evidence type="ECO:0000256" key="10">
    <source>
        <dbReference type="ARBA" id="ARBA00022989"/>
    </source>
</evidence>
<evidence type="ECO:0000256" key="15">
    <source>
        <dbReference type="SAM" id="MobiDB-lite"/>
    </source>
</evidence>
<dbReference type="Pfam" id="PF00083">
    <property type="entry name" value="Sugar_tr"/>
    <property type="match status" value="2"/>
</dbReference>
<dbReference type="GO" id="GO:1904659">
    <property type="term" value="P:D-glucose transmembrane transport"/>
    <property type="evidence" value="ECO:0007669"/>
    <property type="project" value="TreeGrafter"/>
</dbReference>
<feature type="transmembrane region" description="Helical" evidence="16">
    <location>
        <begin position="172"/>
        <end position="194"/>
    </location>
</feature>
<keyword evidence="6" id="KW-1003">Cell membrane</keyword>
<feature type="transmembrane region" description="Helical" evidence="16">
    <location>
        <begin position="561"/>
        <end position="583"/>
    </location>
</feature>
<evidence type="ECO:0000256" key="8">
    <source>
        <dbReference type="ARBA" id="ARBA00022597"/>
    </source>
</evidence>
<dbReference type="CDD" id="cd17435">
    <property type="entry name" value="MFS_GLUT12_Class3"/>
    <property type="match status" value="1"/>
</dbReference>
<feature type="transmembrane region" description="Helical" evidence="16">
    <location>
        <begin position="463"/>
        <end position="483"/>
    </location>
</feature>
<name>A0A9W3HQY8_CAMBA</name>
<evidence type="ECO:0000256" key="6">
    <source>
        <dbReference type="ARBA" id="ARBA00022475"/>
    </source>
</evidence>
<feature type="transmembrane region" description="Helical" evidence="16">
    <location>
        <begin position="200"/>
        <end position="221"/>
    </location>
</feature>
<dbReference type="InterPro" id="IPR005828">
    <property type="entry name" value="MFS_sugar_transport-like"/>
</dbReference>
<accession>A0A9W3HQY8</accession>
<dbReference type="PROSITE" id="PS00216">
    <property type="entry name" value="SUGAR_TRANSPORT_1"/>
    <property type="match status" value="1"/>
</dbReference>
<keyword evidence="8 18" id="KW-0762">Sugar transport</keyword>
<dbReference type="SUPFAM" id="SSF103473">
    <property type="entry name" value="MFS general substrate transporter"/>
    <property type="match status" value="2"/>
</dbReference>
<evidence type="ECO:0000256" key="16">
    <source>
        <dbReference type="SAM" id="Phobius"/>
    </source>
</evidence>
<dbReference type="CTD" id="154091"/>
<dbReference type="AlphaFoldDB" id="A0A9W3HQY8"/>
<organism evidence="18">
    <name type="scientific">Camelus bactrianus</name>
    <name type="common">Bactrian camel</name>
    <dbReference type="NCBI Taxonomy" id="9837"/>
    <lineage>
        <taxon>Eukaryota</taxon>
        <taxon>Metazoa</taxon>
        <taxon>Chordata</taxon>
        <taxon>Craniata</taxon>
        <taxon>Vertebrata</taxon>
        <taxon>Euteleostomi</taxon>
        <taxon>Mammalia</taxon>
        <taxon>Eutheria</taxon>
        <taxon>Laurasiatheria</taxon>
        <taxon>Artiodactyla</taxon>
        <taxon>Tylopoda</taxon>
        <taxon>Camelidae</taxon>
        <taxon>Camelus</taxon>
    </lineage>
</organism>
<dbReference type="GO" id="GO:0072359">
    <property type="term" value="P:circulatory system development"/>
    <property type="evidence" value="ECO:0007669"/>
    <property type="project" value="TreeGrafter"/>
</dbReference>
<dbReference type="FunFam" id="1.20.1250.20:FF:000124">
    <property type="entry name" value="Solute carrier family 2, facilitated glucose transporter member 12"/>
    <property type="match status" value="1"/>
</dbReference>
<evidence type="ECO:0000256" key="12">
    <source>
        <dbReference type="ARBA" id="ARBA00023180"/>
    </source>
</evidence>
<feature type="transmembrane region" description="Helical" evidence="16">
    <location>
        <begin position="85"/>
        <end position="105"/>
    </location>
</feature>
<evidence type="ECO:0000256" key="4">
    <source>
        <dbReference type="ARBA" id="ARBA00007004"/>
    </source>
</evidence>
<feature type="region of interest" description="Disordered" evidence="15">
    <location>
        <begin position="1"/>
        <end position="33"/>
    </location>
</feature>
<feature type="transmembrane region" description="Helical" evidence="16">
    <location>
        <begin position="533"/>
        <end position="555"/>
    </location>
</feature>
<keyword evidence="12" id="KW-0325">Glycoprotein</keyword>
<dbReference type="PANTHER" id="PTHR48023">
    <property type="entry name" value="D-XYLOSE-PROTON SYMPORTER-LIKE 2"/>
    <property type="match status" value="1"/>
</dbReference>
<dbReference type="GO" id="GO:0005886">
    <property type="term" value="C:plasma membrane"/>
    <property type="evidence" value="ECO:0007669"/>
    <property type="project" value="UniProtKB-SubCell"/>
</dbReference>
<feature type="transmembrane region" description="Helical" evidence="16">
    <location>
        <begin position="42"/>
        <end position="65"/>
    </location>
</feature>
<dbReference type="GO" id="GO:0022857">
    <property type="term" value="F:transmembrane transporter activity"/>
    <property type="evidence" value="ECO:0007669"/>
    <property type="project" value="InterPro"/>
</dbReference>
<dbReference type="PRINTS" id="PR00171">
    <property type="entry name" value="SUGRTRNSPORT"/>
</dbReference>
<evidence type="ECO:0000256" key="11">
    <source>
        <dbReference type="ARBA" id="ARBA00023136"/>
    </source>
</evidence>
<evidence type="ECO:0000313" key="18">
    <source>
        <dbReference type="RefSeq" id="XP_045380668.1"/>
    </source>
</evidence>
<keyword evidence="5" id="KW-0813">Transport</keyword>
<evidence type="ECO:0000256" key="7">
    <source>
        <dbReference type="ARBA" id="ARBA00022490"/>
    </source>
</evidence>
<feature type="transmembrane region" description="Helical" evidence="16">
    <location>
        <begin position="319"/>
        <end position="342"/>
    </location>
</feature>
<dbReference type="InterPro" id="IPR050820">
    <property type="entry name" value="MFS_Sugar_Transporter"/>
</dbReference>
<keyword evidence="11 16" id="KW-0472">Membrane</keyword>
<comment type="similarity">
    <text evidence="4">Belongs to the major facilitator superfamily. Sugar transporter (TC 2.A.1.1) family. Glucose transporter subfamily.</text>
</comment>
<dbReference type="Gene3D" id="1.20.1250.20">
    <property type="entry name" value="MFS general substrate transporter like domains"/>
    <property type="match status" value="2"/>
</dbReference>
<dbReference type="PROSITE" id="PS50850">
    <property type="entry name" value="MFS"/>
    <property type="match status" value="1"/>
</dbReference>
<reference evidence="18" key="1">
    <citation type="submission" date="2025-08" db="UniProtKB">
        <authorList>
            <consortium name="RefSeq"/>
        </authorList>
    </citation>
    <scope>IDENTIFICATION</scope>
    <source>
        <tissue evidence="18">Blood</tissue>
    </source>
</reference>
<keyword evidence="7" id="KW-0963">Cytoplasm</keyword>
<feature type="transmembrane region" description="Helical" evidence="16">
    <location>
        <begin position="283"/>
        <end position="307"/>
    </location>
</feature>
<feature type="transmembrane region" description="Helical" evidence="16">
    <location>
        <begin position="349"/>
        <end position="368"/>
    </location>
</feature>
<evidence type="ECO:0000256" key="2">
    <source>
        <dbReference type="ARBA" id="ARBA00004556"/>
    </source>
</evidence>
<evidence type="ECO:0000256" key="1">
    <source>
        <dbReference type="ARBA" id="ARBA00000618"/>
    </source>
</evidence>
<evidence type="ECO:0000256" key="3">
    <source>
        <dbReference type="ARBA" id="ARBA00004651"/>
    </source>
</evidence>
<gene>
    <name evidence="18" type="primary">SLC2A12</name>
</gene>
<evidence type="ECO:0000256" key="14">
    <source>
        <dbReference type="ARBA" id="ARBA00042905"/>
    </source>
</evidence>
<evidence type="ECO:0000256" key="5">
    <source>
        <dbReference type="ARBA" id="ARBA00022448"/>
    </source>
</evidence>
<dbReference type="NCBIfam" id="TIGR00879">
    <property type="entry name" value="SP"/>
    <property type="match status" value="1"/>
</dbReference>
<evidence type="ECO:0000256" key="9">
    <source>
        <dbReference type="ARBA" id="ARBA00022692"/>
    </source>
</evidence>
<sequence length="722" mass="78257">MVPVENAEGPSLLKPKGRAAETNGSDRASGGRHPPWARGCGVFTLLSSVTAAVSGFLVGYELGLISGALLQIRTLLALTCHEQEMVVSSLLVGALLASLVGGVLIDKYGRRAAIILSSCLLGLGSLVLILSLSYTTLIVGRIAIGVSISLSSIATCVYIAEIAPQHRRGLLVSLNELMIVIGILFAYISNYAFANVSHGWKYMFGLVIPLGVLQAIAMYFLPPSPRFLVMKGHEEAASKVLGKLRAISDTTEELTVIKSSLKDEYQYSFWDLFRSKDNMRARVMIGLTLVFFVQVTGQPNILFYASTVLKSVGFQSNEAASLASTGVGVVKVISTIPATLLVDHVGSKTFLCVGSSVMAVSLVTMGTVNLKIHVNFTNICRHHSPINQSLDESVFYGPGNLSASNDSLRESFKGMTSHSRSSLMPTRNDMDKRGEMTLASSPNAGLSQTEYQMVTDAADVPAFLKWLSLASLLVYVAAFSIGLGPKNLSGWQRSEHGTHYIMRDTELKLQNQPLHVPWLVLSEIFPGGIRGRAMALTSSMNWGINLLISLTFLTVTDLIGLPWVCFIYTIMSLASLVFVIVFIPETKGCSLEQISMELAKENRKKPRSLWSFRSSENVSGDGWGGLTDFGFHSKRNRKLLRYFKQGSDVLRFALRRAKRASAGTQLSVAEKAHKPRAEAHFKPPSSLTLACSSPGPSSGNCLLLNTNRSLGNSHLLSPPHSH</sequence>
<feature type="transmembrane region" description="Helical" evidence="16">
    <location>
        <begin position="112"/>
        <end position="132"/>
    </location>
</feature>
<dbReference type="InterPro" id="IPR036259">
    <property type="entry name" value="MFS_trans_sf"/>
</dbReference>
<dbReference type="GO" id="GO:0048471">
    <property type="term" value="C:perinuclear region of cytoplasm"/>
    <property type="evidence" value="ECO:0007669"/>
    <property type="project" value="UniProtKB-SubCell"/>
</dbReference>
<comment type="subcellular location">
    <subcellularLocation>
        <location evidence="3">Cell membrane</location>
        <topology evidence="3">Multi-pass membrane protein</topology>
    </subcellularLocation>
    <subcellularLocation>
        <location evidence="2">Cytoplasm</location>
        <location evidence="2">Perinuclear region</location>
    </subcellularLocation>
</comment>
<protein>
    <recommendedName>
        <fullName evidence="13">Solute carrier family 2, facilitated glucose transporter member 12</fullName>
    </recommendedName>
    <alternativeName>
        <fullName evidence="14">Glucose transporter type 12</fullName>
    </alternativeName>
</protein>
<evidence type="ECO:0000256" key="13">
    <source>
        <dbReference type="ARBA" id="ARBA00039241"/>
    </source>
</evidence>
<feature type="transmembrane region" description="Helical" evidence="16">
    <location>
        <begin position="138"/>
        <end position="160"/>
    </location>
</feature>
<feature type="domain" description="Major facilitator superfamily (MFS) profile" evidence="17">
    <location>
        <begin position="47"/>
        <end position="587"/>
    </location>
</feature>
<comment type="catalytic activity">
    <reaction evidence="1">
        <text>D-glucose(out) = D-glucose(in)</text>
        <dbReference type="Rhea" id="RHEA:60376"/>
        <dbReference type="ChEBI" id="CHEBI:4167"/>
    </reaction>
</comment>
<dbReference type="InterPro" id="IPR003663">
    <property type="entry name" value="Sugar/inositol_transpt"/>
</dbReference>
<evidence type="ECO:0000259" key="17">
    <source>
        <dbReference type="PROSITE" id="PS50850"/>
    </source>
</evidence>
<proteinExistence type="inferred from homology"/>
<keyword evidence="10 16" id="KW-1133">Transmembrane helix</keyword>
<dbReference type="RefSeq" id="XP_045380668.1">
    <property type="nucleotide sequence ID" value="XM_045524712.1"/>
</dbReference>
<dbReference type="InterPro" id="IPR020846">
    <property type="entry name" value="MFS_dom"/>
</dbReference>
<keyword evidence="9 16" id="KW-0812">Transmembrane</keyword>
<dbReference type="InterPro" id="IPR005829">
    <property type="entry name" value="Sugar_transporter_CS"/>
</dbReference>
<dbReference type="PANTHER" id="PTHR48023:SF2">
    <property type="entry name" value="SOLUTE CARRIER FAMILY 2, FACILITATED GLUCOSE TRANSPORTER MEMBER 12"/>
    <property type="match status" value="1"/>
</dbReference>